<sequence length="132" mass="14526">MSFSPVTNSTQTLTPPDAPLSVSPRLLFSSPSTIRLHRPARVTPSHPHTTLRRSFSLPTHALIDPLDFRSLCLPSTSSKSRAFHTSTHIMRLPPPLFFLVALSTPSAAPQRQLSHAPVVREEIVQLSSYPVV</sequence>
<reference evidence="1" key="2">
    <citation type="journal article" date="2022" name="New Phytol.">
        <title>Evolutionary transition to the ectomycorrhizal habit in the genomes of a hyperdiverse lineage of mushroom-forming fungi.</title>
        <authorList>
            <person name="Looney B."/>
            <person name="Miyauchi S."/>
            <person name="Morin E."/>
            <person name="Drula E."/>
            <person name="Courty P.E."/>
            <person name="Kohler A."/>
            <person name="Kuo A."/>
            <person name="LaButti K."/>
            <person name="Pangilinan J."/>
            <person name="Lipzen A."/>
            <person name="Riley R."/>
            <person name="Andreopoulos W."/>
            <person name="He G."/>
            <person name="Johnson J."/>
            <person name="Nolan M."/>
            <person name="Tritt A."/>
            <person name="Barry K.W."/>
            <person name="Grigoriev I.V."/>
            <person name="Nagy L.G."/>
            <person name="Hibbett D."/>
            <person name="Henrissat B."/>
            <person name="Matheny P.B."/>
            <person name="Labbe J."/>
            <person name="Martin F.M."/>
        </authorList>
    </citation>
    <scope>NUCLEOTIDE SEQUENCE</scope>
    <source>
        <strain evidence="1">EC-137</strain>
    </source>
</reference>
<proteinExistence type="predicted"/>
<organism evidence="1 2">
    <name type="scientific">Vararia minispora EC-137</name>
    <dbReference type="NCBI Taxonomy" id="1314806"/>
    <lineage>
        <taxon>Eukaryota</taxon>
        <taxon>Fungi</taxon>
        <taxon>Dikarya</taxon>
        <taxon>Basidiomycota</taxon>
        <taxon>Agaricomycotina</taxon>
        <taxon>Agaricomycetes</taxon>
        <taxon>Russulales</taxon>
        <taxon>Lachnocladiaceae</taxon>
        <taxon>Vararia</taxon>
    </lineage>
</organism>
<keyword evidence="2" id="KW-1185">Reference proteome</keyword>
<reference evidence="1" key="1">
    <citation type="submission" date="2021-02" db="EMBL/GenBank/DDBJ databases">
        <authorList>
            <consortium name="DOE Joint Genome Institute"/>
            <person name="Ahrendt S."/>
            <person name="Looney B.P."/>
            <person name="Miyauchi S."/>
            <person name="Morin E."/>
            <person name="Drula E."/>
            <person name="Courty P.E."/>
            <person name="Chicoki N."/>
            <person name="Fauchery L."/>
            <person name="Kohler A."/>
            <person name="Kuo A."/>
            <person name="Labutti K."/>
            <person name="Pangilinan J."/>
            <person name="Lipzen A."/>
            <person name="Riley R."/>
            <person name="Andreopoulos W."/>
            <person name="He G."/>
            <person name="Johnson J."/>
            <person name="Barry K.W."/>
            <person name="Grigoriev I.V."/>
            <person name="Nagy L."/>
            <person name="Hibbett D."/>
            <person name="Henrissat B."/>
            <person name="Matheny P.B."/>
            <person name="Labbe J."/>
            <person name="Martin F."/>
        </authorList>
    </citation>
    <scope>NUCLEOTIDE SEQUENCE</scope>
    <source>
        <strain evidence="1">EC-137</strain>
    </source>
</reference>
<evidence type="ECO:0000313" key="1">
    <source>
        <dbReference type="EMBL" id="KAI0026510.1"/>
    </source>
</evidence>
<dbReference type="Proteomes" id="UP000814128">
    <property type="component" value="Unassembled WGS sequence"/>
</dbReference>
<dbReference type="EMBL" id="MU274459">
    <property type="protein sequence ID" value="KAI0026510.1"/>
    <property type="molecule type" value="Genomic_DNA"/>
</dbReference>
<name>A0ACB8Q474_9AGAM</name>
<protein>
    <submittedName>
        <fullName evidence="1">Uncharacterized protein</fullName>
    </submittedName>
</protein>
<evidence type="ECO:0000313" key="2">
    <source>
        <dbReference type="Proteomes" id="UP000814128"/>
    </source>
</evidence>
<gene>
    <name evidence="1" type="ORF">K488DRAFT_92421</name>
</gene>
<comment type="caution">
    <text evidence="1">The sequence shown here is derived from an EMBL/GenBank/DDBJ whole genome shotgun (WGS) entry which is preliminary data.</text>
</comment>
<accession>A0ACB8Q474</accession>